<comment type="caution">
    <text evidence="1">The sequence shown here is derived from an EMBL/GenBank/DDBJ whole genome shotgun (WGS) entry which is preliminary data.</text>
</comment>
<dbReference type="EMBL" id="RCZY01000002">
    <property type="protein sequence ID" value="RRE43930.1"/>
    <property type="molecule type" value="Genomic_DNA"/>
</dbReference>
<organism evidence="1 2">
    <name type="scientific">Klebsiella pneumoniae</name>
    <dbReference type="NCBI Taxonomy" id="573"/>
    <lineage>
        <taxon>Bacteria</taxon>
        <taxon>Pseudomonadati</taxon>
        <taxon>Pseudomonadota</taxon>
        <taxon>Gammaproteobacteria</taxon>
        <taxon>Enterobacterales</taxon>
        <taxon>Enterobacteriaceae</taxon>
        <taxon>Klebsiella/Raoultella group</taxon>
        <taxon>Klebsiella</taxon>
        <taxon>Klebsiella pneumoniae complex</taxon>
    </lineage>
</organism>
<dbReference type="AlphaFoldDB" id="A0A3P2BHC7"/>
<reference evidence="1 2" key="1">
    <citation type="journal article" date="2019" name="Antimicrob. Agents Chemother.">
        <title>Applying Rapid Whole Genome Sequencing to Predict Phenotypic Antimicrobial Susceptibility Testing Results Among Carbapenem-Resistant Klebsiella pneumoniae Clinical Isolates.</title>
        <authorList>
            <person name="Tamma P.D."/>
            <person name="Fan Y."/>
            <person name="Bergman Y."/>
            <person name="Pertea G."/>
            <person name="Kazmi A."/>
            <person name="Lewis S."/>
            <person name="Carroll K.C."/>
            <person name="Schatz M.C."/>
            <person name="Timp W."/>
            <person name="Simner P.J."/>
        </authorList>
    </citation>
    <scope>NUCLEOTIDE SEQUENCE [LARGE SCALE GENOMIC DNA]</scope>
    <source>
        <strain evidence="1 2">KLPN_33</strain>
    </source>
</reference>
<name>A0A3P2BHC7_KLEPN</name>
<evidence type="ECO:0000313" key="2">
    <source>
        <dbReference type="Proteomes" id="UP000272440"/>
    </source>
</evidence>
<sequence>MDRSRGDRARLAEQRMAFALNKTVRRGICVCPAFAREIRKFTSQANRRLLQKNSRICYIVVH</sequence>
<gene>
    <name evidence="1" type="ORF">EAO28_21640</name>
</gene>
<protein>
    <submittedName>
        <fullName evidence="1">Uncharacterized protein</fullName>
    </submittedName>
</protein>
<evidence type="ECO:0000313" key="1">
    <source>
        <dbReference type="EMBL" id="RRE43930.1"/>
    </source>
</evidence>
<accession>A0A3P2BHC7</accession>
<proteinExistence type="predicted"/>
<dbReference type="Proteomes" id="UP000272440">
    <property type="component" value="Unassembled WGS sequence"/>
</dbReference>